<accession>A0AAW4IYY3</accession>
<evidence type="ECO:0000313" key="2">
    <source>
        <dbReference type="EMBL" id="MBO1517442.1"/>
    </source>
</evidence>
<name>A0AAW4IYY3_9GAMM</name>
<dbReference type="AlphaFoldDB" id="A0AAW4IYY3"/>
<keyword evidence="3" id="KW-1185">Reference proteome</keyword>
<feature type="signal peptide" evidence="1">
    <location>
        <begin position="1"/>
        <end position="32"/>
    </location>
</feature>
<proteinExistence type="predicted"/>
<dbReference type="Gene3D" id="3.10.450.40">
    <property type="match status" value="1"/>
</dbReference>
<gene>
    <name evidence="2" type="ORF">J3491_08855</name>
</gene>
<evidence type="ECO:0000256" key="1">
    <source>
        <dbReference type="SAM" id="SignalP"/>
    </source>
</evidence>
<dbReference type="PROSITE" id="PS51257">
    <property type="entry name" value="PROKAR_LIPOPROTEIN"/>
    <property type="match status" value="1"/>
</dbReference>
<dbReference type="Proteomes" id="UP000664161">
    <property type="component" value="Unassembled WGS sequence"/>
</dbReference>
<evidence type="ECO:0000313" key="3">
    <source>
        <dbReference type="Proteomes" id="UP000664161"/>
    </source>
</evidence>
<keyword evidence="1" id="KW-0732">Signal</keyword>
<sequence length="216" mass="24863">MKMLKPSSLSAAVTSGLAIALLSASTVGCTVAAPGYGYDYPIYGGDGDYDRVSYKRVSQQLRNNLRRKGYQVMDIRADSHRGRRALIAYAKKNNQAYELKYSYPDLRLISSNKKSWSNIWDDKDYHKNDKHKNHGKYNKHYKGDDVEDRIKQESRYPAIKQRAIRKVGAMGYRVKDIELEEKNNRGVFEIEAKRGSQEYEILLGYPNLNVIKIEKD</sequence>
<reference evidence="2 3" key="1">
    <citation type="submission" date="2021-03" db="EMBL/GenBank/DDBJ databases">
        <authorList>
            <person name="Shang D.-D."/>
            <person name="Du Z.-J."/>
            <person name="Chen G.-J."/>
        </authorList>
    </citation>
    <scope>NUCLEOTIDE SEQUENCE [LARGE SCALE GENOMIC DNA]</scope>
    <source>
        <strain evidence="2 3">F2608</strain>
    </source>
</reference>
<evidence type="ECO:0008006" key="4">
    <source>
        <dbReference type="Google" id="ProtNLM"/>
    </source>
</evidence>
<comment type="caution">
    <text evidence="2">The sequence shown here is derived from an EMBL/GenBank/DDBJ whole genome shotgun (WGS) entry which is preliminary data.</text>
</comment>
<protein>
    <recommendedName>
        <fullName evidence="4">PepSY domain-containing protein</fullName>
    </recommendedName>
</protein>
<feature type="chain" id="PRO_5043991698" description="PepSY domain-containing protein" evidence="1">
    <location>
        <begin position="33"/>
        <end position="216"/>
    </location>
</feature>
<organism evidence="2 3">
    <name type="scientific">Psychrobacter halodurans</name>
    <dbReference type="NCBI Taxonomy" id="2818439"/>
    <lineage>
        <taxon>Bacteria</taxon>
        <taxon>Pseudomonadati</taxon>
        <taxon>Pseudomonadota</taxon>
        <taxon>Gammaproteobacteria</taxon>
        <taxon>Moraxellales</taxon>
        <taxon>Moraxellaceae</taxon>
        <taxon>Psychrobacter</taxon>
    </lineage>
</organism>
<dbReference type="EMBL" id="JAGBKN010000018">
    <property type="protein sequence ID" value="MBO1517442.1"/>
    <property type="molecule type" value="Genomic_DNA"/>
</dbReference>